<dbReference type="RefSeq" id="WP_053835496.1">
    <property type="nucleotide sequence ID" value="NZ_CXOI01000036.1"/>
</dbReference>
<dbReference type="PROSITE" id="PS51257">
    <property type="entry name" value="PROKAR_LIPOPROTEIN"/>
    <property type="match status" value="1"/>
</dbReference>
<evidence type="ECO:0008006" key="4">
    <source>
        <dbReference type="Google" id="ProtNLM"/>
    </source>
</evidence>
<keyword evidence="3" id="KW-1185">Reference proteome</keyword>
<evidence type="ECO:0000256" key="1">
    <source>
        <dbReference type="SAM" id="SignalP"/>
    </source>
</evidence>
<name>A0A0K2ZRH2_9XANT</name>
<evidence type="ECO:0000313" key="2">
    <source>
        <dbReference type="EMBL" id="CTP88223.1"/>
    </source>
</evidence>
<protein>
    <recommendedName>
        <fullName evidence="4">Secreted protein</fullName>
    </recommendedName>
</protein>
<reference evidence="3" key="1">
    <citation type="submission" date="2015-07" db="EMBL/GenBank/DDBJ databases">
        <authorList>
            <person name="Wibberg D."/>
        </authorList>
    </citation>
    <scope>NUCLEOTIDE SEQUENCE [LARGE SCALE GENOMIC DNA]</scope>
</reference>
<keyword evidence="1" id="KW-0732">Signal</keyword>
<gene>
    <name evidence="2" type="ORF">XTALMG727_2292</name>
</gene>
<evidence type="ECO:0000313" key="3">
    <source>
        <dbReference type="Proteomes" id="UP000046187"/>
    </source>
</evidence>
<dbReference type="EMBL" id="CXOI01000036">
    <property type="protein sequence ID" value="CTP88223.1"/>
    <property type="molecule type" value="Genomic_DNA"/>
</dbReference>
<feature type="signal peptide" evidence="1">
    <location>
        <begin position="1"/>
        <end position="26"/>
    </location>
</feature>
<dbReference type="Proteomes" id="UP000046187">
    <property type="component" value="Unassembled WGS sequence"/>
</dbReference>
<proteinExistence type="predicted"/>
<dbReference type="AlphaFoldDB" id="A0A0K2ZRH2"/>
<organism evidence="2 3">
    <name type="scientific">Xanthomonas graminis pv. arrhenatheri LMG 727</name>
    <dbReference type="NCBI Taxonomy" id="1195923"/>
    <lineage>
        <taxon>Bacteria</taxon>
        <taxon>Pseudomonadati</taxon>
        <taxon>Pseudomonadota</taxon>
        <taxon>Gammaproteobacteria</taxon>
        <taxon>Lysobacterales</taxon>
        <taxon>Lysobacteraceae</taxon>
        <taxon>Xanthomonas</taxon>
        <taxon>Xanthomonas translucens group</taxon>
        <taxon>Xanthomonas graminis</taxon>
    </lineage>
</organism>
<feature type="chain" id="PRO_5005492832" description="Secreted protein" evidence="1">
    <location>
        <begin position="27"/>
        <end position="162"/>
    </location>
</feature>
<sequence>MKGIRYSMGPLLAVVLLACGASQAQAQQQVYVDAVDYPTAGAGWEAFDDLERRLAEDFDQSCGDTFCEGDYSDYRPLRYRCSVRQRDGAIGQCVWTFGASEASIDPASGQVQVDARLWQCPTPLLPQTRLVALYQALAGEHPLFAPLPHSQRSVNDGLIDCL</sequence>
<accession>A0A0K2ZRH2</accession>